<protein>
    <submittedName>
        <fullName evidence="1">Uncharacterized protein</fullName>
    </submittedName>
</protein>
<reference evidence="1" key="1">
    <citation type="submission" date="2022-04" db="EMBL/GenBank/DDBJ databases">
        <title>Genome of the entomopathogenic fungus Entomophthora muscae.</title>
        <authorList>
            <person name="Elya C."/>
            <person name="Lovett B.R."/>
            <person name="Lee E."/>
            <person name="Macias A.M."/>
            <person name="Hajek A.E."/>
            <person name="De Bivort B.L."/>
            <person name="Kasson M.T."/>
            <person name="De Fine Licht H.H."/>
            <person name="Stajich J.E."/>
        </authorList>
    </citation>
    <scope>NUCLEOTIDE SEQUENCE</scope>
    <source>
        <strain evidence="1">Berkeley</strain>
    </source>
</reference>
<comment type="caution">
    <text evidence="1">The sequence shown here is derived from an EMBL/GenBank/DDBJ whole genome shotgun (WGS) entry which is preliminary data.</text>
</comment>
<dbReference type="EMBL" id="QTSX02007135">
    <property type="protein sequence ID" value="KAJ9050821.1"/>
    <property type="molecule type" value="Genomic_DNA"/>
</dbReference>
<evidence type="ECO:0000313" key="1">
    <source>
        <dbReference type="EMBL" id="KAJ9050821.1"/>
    </source>
</evidence>
<accession>A0ACC2RL74</accession>
<gene>
    <name evidence="1" type="ORF">DSO57_1010615</name>
</gene>
<name>A0ACC2RL74_9FUNG</name>
<dbReference type="Proteomes" id="UP001165960">
    <property type="component" value="Unassembled WGS sequence"/>
</dbReference>
<sequence length="231" mass="25253">MYTLFEHSHRSGAPVWNALAFEFLDQKNLLGVDRQFLLGRSVLVSPVLEKGASTVDAIFPPGIWFDYHTYKHIQGPKTVTLDAPTDGHMPLHIRGGHILPLQGSALTVAEARQTPFHLVVAFSRCGRSKGSLYIDDGTSLEVGLNFSSIKITANHTTISTQGYFGYNAIPDIQKITLVGLPSTHALVHKSNTVKFAEPIQANIATVIDGPFATVTLEGIRLPLNRPFTLQL</sequence>
<keyword evidence="2" id="KW-1185">Reference proteome</keyword>
<evidence type="ECO:0000313" key="2">
    <source>
        <dbReference type="Proteomes" id="UP001165960"/>
    </source>
</evidence>
<proteinExistence type="predicted"/>
<organism evidence="1 2">
    <name type="scientific">Entomophthora muscae</name>
    <dbReference type="NCBI Taxonomy" id="34485"/>
    <lineage>
        <taxon>Eukaryota</taxon>
        <taxon>Fungi</taxon>
        <taxon>Fungi incertae sedis</taxon>
        <taxon>Zoopagomycota</taxon>
        <taxon>Entomophthoromycotina</taxon>
        <taxon>Entomophthoromycetes</taxon>
        <taxon>Entomophthorales</taxon>
        <taxon>Entomophthoraceae</taxon>
        <taxon>Entomophthora</taxon>
    </lineage>
</organism>